<reference evidence="3" key="1">
    <citation type="journal article" date="2014" name="Front. Microbiol.">
        <title>High frequency of phylogenetically diverse reductive dehalogenase-homologous genes in deep subseafloor sedimentary metagenomes.</title>
        <authorList>
            <person name="Kawai M."/>
            <person name="Futagami T."/>
            <person name="Toyoda A."/>
            <person name="Takaki Y."/>
            <person name="Nishi S."/>
            <person name="Hori S."/>
            <person name="Arai W."/>
            <person name="Tsubouchi T."/>
            <person name="Morono Y."/>
            <person name="Uchiyama I."/>
            <person name="Ito T."/>
            <person name="Fujiyama A."/>
            <person name="Inagaki F."/>
            <person name="Takami H."/>
        </authorList>
    </citation>
    <scope>NUCLEOTIDE SEQUENCE</scope>
    <source>
        <strain evidence="3">Expedition CK06-06</strain>
    </source>
</reference>
<feature type="domain" description="Leucine-binding protein" evidence="2">
    <location>
        <begin position="7"/>
        <end position="125"/>
    </location>
</feature>
<accession>X1QBJ4</accession>
<dbReference type="EMBL" id="BARV01041178">
    <property type="protein sequence ID" value="GAI48400.1"/>
    <property type="molecule type" value="Genomic_DNA"/>
</dbReference>
<dbReference type="AlphaFoldDB" id="X1QBJ4"/>
<comment type="caution">
    <text evidence="3">The sequence shown here is derived from an EMBL/GenBank/DDBJ whole genome shotgun (WGS) entry which is preliminary data.</text>
</comment>
<keyword evidence="1" id="KW-0732">Signal</keyword>
<evidence type="ECO:0000259" key="2">
    <source>
        <dbReference type="Pfam" id="PF13458"/>
    </source>
</evidence>
<evidence type="ECO:0000256" key="1">
    <source>
        <dbReference type="ARBA" id="ARBA00022729"/>
    </source>
</evidence>
<dbReference type="InterPro" id="IPR028081">
    <property type="entry name" value="Leu-bd"/>
</dbReference>
<name>X1QBJ4_9ZZZZ</name>
<dbReference type="Pfam" id="PF13458">
    <property type="entry name" value="Peripla_BP_6"/>
    <property type="match status" value="1"/>
</dbReference>
<feature type="non-terminal residue" evidence="3">
    <location>
        <position position="145"/>
    </location>
</feature>
<gene>
    <name evidence="3" type="ORF">S06H3_62445</name>
</gene>
<dbReference type="InterPro" id="IPR028082">
    <property type="entry name" value="Peripla_BP_I"/>
</dbReference>
<evidence type="ECO:0000313" key="3">
    <source>
        <dbReference type="EMBL" id="GAI48400.1"/>
    </source>
</evidence>
<organism evidence="3">
    <name type="scientific">marine sediment metagenome</name>
    <dbReference type="NCBI Taxonomy" id="412755"/>
    <lineage>
        <taxon>unclassified sequences</taxon>
        <taxon>metagenomes</taxon>
        <taxon>ecological metagenomes</taxon>
    </lineage>
</organism>
<dbReference type="Gene3D" id="3.40.50.2300">
    <property type="match status" value="2"/>
</dbReference>
<dbReference type="SUPFAM" id="SSF53822">
    <property type="entry name" value="Periplasmic binding protein-like I"/>
    <property type="match status" value="1"/>
</dbReference>
<protein>
    <recommendedName>
        <fullName evidence="2">Leucine-binding protein domain-containing protein</fullName>
    </recommendedName>
</protein>
<proteinExistence type="predicted"/>
<sequence length="145" mass="16020">MFSNSPIGAETILAVAGPETTNFFCNGCNPEEPTPVMKELMDRWEVRYRGEPYISDSILAWDEGWILIQAMQKAQSVDPEKVIAALDTMTEPGSLQTAFGPAHMGGAERFGVNRALIRPIPITEIMNGKMKVIGYFYGSPRHGEI</sequence>